<sequence>MLVTRRRCIRCMLMAHRWHVDCASAVCWQHVDSMFTACRRHFCCALAAYWWNVGCASALCWHIGGMFVAH</sequence>
<name>A0A6B0TS51_IXORI</name>
<proteinExistence type="predicted"/>
<protein>
    <submittedName>
        <fullName evidence="1">Uncharacterized protein</fullName>
    </submittedName>
</protein>
<organism evidence="1">
    <name type="scientific">Ixodes ricinus</name>
    <name type="common">Common tick</name>
    <name type="synonym">Acarus ricinus</name>
    <dbReference type="NCBI Taxonomy" id="34613"/>
    <lineage>
        <taxon>Eukaryota</taxon>
        <taxon>Metazoa</taxon>
        <taxon>Ecdysozoa</taxon>
        <taxon>Arthropoda</taxon>
        <taxon>Chelicerata</taxon>
        <taxon>Arachnida</taxon>
        <taxon>Acari</taxon>
        <taxon>Parasitiformes</taxon>
        <taxon>Ixodida</taxon>
        <taxon>Ixodoidea</taxon>
        <taxon>Ixodidae</taxon>
        <taxon>Ixodinae</taxon>
        <taxon>Ixodes</taxon>
    </lineage>
</organism>
<dbReference type="AlphaFoldDB" id="A0A6B0TS51"/>
<evidence type="ECO:0000313" key="1">
    <source>
        <dbReference type="EMBL" id="MXU82712.1"/>
    </source>
</evidence>
<reference evidence="1" key="1">
    <citation type="submission" date="2019-12" db="EMBL/GenBank/DDBJ databases">
        <title>An insight into the sialome of adult female Ixodes ricinus ticks feeding for 6 days.</title>
        <authorList>
            <person name="Perner J."/>
            <person name="Ribeiro J.M.C."/>
        </authorList>
    </citation>
    <scope>NUCLEOTIDE SEQUENCE</scope>
    <source>
        <strain evidence="1">Semi-engorged</strain>
        <tissue evidence="1">Salivary glands</tissue>
    </source>
</reference>
<dbReference type="EMBL" id="GIFC01000629">
    <property type="protein sequence ID" value="MXU82712.1"/>
    <property type="molecule type" value="Transcribed_RNA"/>
</dbReference>
<accession>A0A6B0TS51</accession>